<organism evidence="1 2">
    <name type="scientific">Primorskyibacter sedentarius</name>
    <dbReference type="NCBI Taxonomy" id="745311"/>
    <lineage>
        <taxon>Bacteria</taxon>
        <taxon>Pseudomonadati</taxon>
        <taxon>Pseudomonadota</taxon>
        <taxon>Alphaproteobacteria</taxon>
        <taxon>Rhodobacterales</taxon>
        <taxon>Roseobacteraceae</taxon>
        <taxon>Primorskyibacter</taxon>
    </lineage>
</organism>
<dbReference type="OrthoDB" id="7871347at2"/>
<comment type="caution">
    <text evidence="1">The sequence shown here is derived from an EMBL/GenBank/DDBJ whole genome shotgun (WGS) entry which is preliminary data.</text>
</comment>
<evidence type="ECO:0000313" key="2">
    <source>
        <dbReference type="Proteomes" id="UP000295696"/>
    </source>
</evidence>
<dbReference type="RefSeq" id="WP_132248945.1">
    <property type="nucleotide sequence ID" value="NZ_SLZU01000047.1"/>
</dbReference>
<reference evidence="1 2" key="1">
    <citation type="submission" date="2019-03" db="EMBL/GenBank/DDBJ databases">
        <title>Genomic Encyclopedia of Type Strains, Phase IV (KMG-IV): sequencing the most valuable type-strain genomes for metagenomic binning, comparative biology and taxonomic classification.</title>
        <authorList>
            <person name="Goeker M."/>
        </authorList>
    </citation>
    <scope>NUCLEOTIDE SEQUENCE [LARGE SCALE GENOMIC DNA]</scope>
    <source>
        <strain evidence="1 2">DSM 104836</strain>
    </source>
</reference>
<proteinExistence type="predicted"/>
<name>A0A4R3INC6_9RHOB</name>
<accession>A0A4R3INC6</accession>
<sequence>MTLRALKPTMEAQDDCPFVEVLTTEISGEQIGYRYGGSFQGPNAVVACSAALIEALSDRLQQLPALPLMSGKLYLVETDGIGFLDLRDAESAFAHMCFDEVILAPCTKGFSDWQTAVDQAYWTTLKLCLRLGMIKVGRIYD</sequence>
<keyword evidence="2" id="KW-1185">Reference proteome</keyword>
<dbReference type="EMBL" id="SLZU01000047">
    <property type="protein sequence ID" value="TCS50180.1"/>
    <property type="molecule type" value="Genomic_DNA"/>
</dbReference>
<protein>
    <submittedName>
        <fullName evidence="1">Uncharacterized protein</fullName>
    </submittedName>
</protein>
<dbReference type="Proteomes" id="UP000295696">
    <property type="component" value="Unassembled WGS sequence"/>
</dbReference>
<gene>
    <name evidence="1" type="ORF">EDD52_1477</name>
</gene>
<evidence type="ECO:0000313" key="1">
    <source>
        <dbReference type="EMBL" id="TCS50180.1"/>
    </source>
</evidence>
<dbReference type="AlphaFoldDB" id="A0A4R3INC6"/>